<reference evidence="1" key="1">
    <citation type="submission" date="2014-11" db="EMBL/GenBank/DDBJ databases">
        <authorList>
            <person name="Amaro Gonzalez C."/>
        </authorList>
    </citation>
    <scope>NUCLEOTIDE SEQUENCE</scope>
</reference>
<proteinExistence type="predicted"/>
<name>A0A0E9Q4M4_ANGAN</name>
<dbReference type="EMBL" id="GBXM01096868">
    <property type="protein sequence ID" value="JAH11709.1"/>
    <property type="molecule type" value="Transcribed_RNA"/>
</dbReference>
<evidence type="ECO:0000313" key="1">
    <source>
        <dbReference type="EMBL" id="JAH11709.1"/>
    </source>
</evidence>
<dbReference type="AlphaFoldDB" id="A0A0E9Q4M4"/>
<reference evidence="1" key="2">
    <citation type="journal article" date="2015" name="Fish Shellfish Immunol.">
        <title>Early steps in the European eel (Anguilla anguilla)-Vibrio vulnificus interaction in the gills: Role of the RtxA13 toxin.</title>
        <authorList>
            <person name="Callol A."/>
            <person name="Pajuelo D."/>
            <person name="Ebbesson L."/>
            <person name="Teles M."/>
            <person name="MacKenzie S."/>
            <person name="Amaro C."/>
        </authorList>
    </citation>
    <scope>NUCLEOTIDE SEQUENCE</scope>
</reference>
<accession>A0A0E9Q4M4</accession>
<sequence>MLATGFIMQPHRSAIRKANMLPLPHQLNLHCSEVNNKKKGLSYIFCKKCSYHLAHMHTLLPKF</sequence>
<organism evidence="1">
    <name type="scientific">Anguilla anguilla</name>
    <name type="common">European freshwater eel</name>
    <name type="synonym">Muraena anguilla</name>
    <dbReference type="NCBI Taxonomy" id="7936"/>
    <lineage>
        <taxon>Eukaryota</taxon>
        <taxon>Metazoa</taxon>
        <taxon>Chordata</taxon>
        <taxon>Craniata</taxon>
        <taxon>Vertebrata</taxon>
        <taxon>Euteleostomi</taxon>
        <taxon>Actinopterygii</taxon>
        <taxon>Neopterygii</taxon>
        <taxon>Teleostei</taxon>
        <taxon>Anguilliformes</taxon>
        <taxon>Anguillidae</taxon>
        <taxon>Anguilla</taxon>
    </lineage>
</organism>
<protein>
    <submittedName>
        <fullName evidence="1">Uncharacterized protein</fullName>
    </submittedName>
</protein>